<keyword evidence="9 12" id="KW-0472">Membrane</keyword>
<sequence>MLRLLRPRLAASALRAGASSDVLLPPGARSLRTARGGAKRHKDHMARISKLQSLAQEREQAREEQRRRVLEARSQPPAVPAFIRVRDLAKALRQPVDKVLKLVVTKNNRKFQLKAKNHPPAEFRSVKHIVLPFRVAQDVAEQFGMQVAYDDVEPELSDASVGFDERFLGVRQPVVAVMGHVDHGKTTLMDTLREQMNTGLKQLAPYEKNGITQKINVCEAALTPDLKATFLDTPGHFHFFRMRSSAAQVADAVLLIVAADEGVLLQTEESIGAIEEAGLPAVICINKVDLLGEAGSEQVDSIVDELRSFVALQDSPVLTISGKTGAGLDDLRHTVRELVTGLADDHKLDALVGPEPHAEGLVLESVALKGRGTVLRVLIKQGELSPKQHFVAGMIHGVVRGMSDAEGREVKCALPGTVVDVTYSNKSKNVDAPNEHGFFVLPEARAKQVIEQRELALEFNDCLLPDESGAHTGTEAEYTTTDSLEGGQDARNVEESNNELDEEDDGVIDENDLIETKSIVVKADGAGSLTSIQDTVDEMSGISTVRLGIGNISAKDIDVAINGKCPIFGFNVKLRNREAKLAAERDRRSTMMAFGDDPDDMSARLLGEGDAAAPAAPFTDDFELISERETLVFEDDFFRQQQRLGKRGGFFQTYLMEKVQPGSVKGSMFTMTVAIVGAGVLALPYAVQQAGLVLGIALIALGAIATNFTLRLLLECSDLGQARSYMDLASATGGRKLAGFTQLVVCMNLFGTSVGYLVGSAELIQLALRTFLGSTSQSIFLDRQALILMLTGLLVLPLSLLRSLESLRFSSLFSIVCIVFMALVIVIKYFQFVHEGLAPTIAYQFRHLPLFDWHLSHLLRAVPLVVFSYTCHPNVLPIYLVLKRRSNRRMYKVMNRSIGIATTVYALCGLFVVLTFGEATRSNFLKNNYHGDGAVIAGCLGFSVALILTVPLFVHTLRDNIREALLANRRLDLVRHTGLSLLLVLAALLVALGSGDIASVLGVLGATTNPTICFMLPAFFILRLGGQHHRSSQAIATLMAVVMTVVSALSLLHQMHFIA</sequence>
<keyword evidence="5" id="KW-0547">Nucleotide-binding</keyword>
<dbReference type="InterPro" id="IPR027417">
    <property type="entry name" value="P-loop_NTPase"/>
</dbReference>
<dbReference type="Pfam" id="PF11987">
    <property type="entry name" value="IF-2"/>
    <property type="match status" value="1"/>
</dbReference>
<evidence type="ECO:0000259" key="13">
    <source>
        <dbReference type="PROSITE" id="PS51722"/>
    </source>
</evidence>
<evidence type="ECO:0000256" key="12">
    <source>
        <dbReference type="SAM" id="Phobius"/>
    </source>
</evidence>
<evidence type="ECO:0000256" key="1">
    <source>
        <dbReference type="ARBA" id="ARBA00004370"/>
    </source>
</evidence>
<dbReference type="SUPFAM" id="SSF52540">
    <property type="entry name" value="P-loop containing nucleoside triphosphate hydrolases"/>
    <property type="match status" value="1"/>
</dbReference>
<protein>
    <recommendedName>
        <fullName evidence="13">Tr-type G domain-containing protein</fullName>
    </recommendedName>
</protein>
<dbReference type="Gene3D" id="3.40.50.10050">
    <property type="entry name" value="Translation initiation factor IF- 2, domain 3"/>
    <property type="match status" value="1"/>
</dbReference>
<organism evidence="14 15">
    <name type="scientific">Phytophthora ramorum</name>
    <name type="common">Sudden oak death agent</name>
    <dbReference type="NCBI Taxonomy" id="164328"/>
    <lineage>
        <taxon>Eukaryota</taxon>
        <taxon>Sar</taxon>
        <taxon>Stramenopiles</taxon>
        <taxon>Oomycota</taxon>
        <taxon>Peronosporomycetes</taxon>
        <taxon>Peronosporales</taxon>
        <taxon>Peronosporaceae</taxon>
        <taxon>Phytophthora</taxon>
    </lineage>
</organism>
<keyword evidence="15" id="KW-1185">Reference proteome</keyword>
<dbReference type="InterPro" id="IPR013057">
    <property type="entry name" value="AA_transpt_TM"/>
</dbReference>
<comment type="similarity">
    <text evidence="2">Belongs to the TRAFAC class translation factor GTPase superfamily. Classic translation factor GTPase family. IF-2 subfamily.</text>
</comment>
<accession>H3GSC9</accession>
<feature type="region of interest" description="Disordered" evidence="11">
    <location>
        <begin position="468"/>
        <end position="503"/>
    </location>
</feature>
<evidence type="ECO:0000256" key="4">
    <source>
        <dbReference type="ARBA" id="ARBA00022692"/>
    </source>
</evidence>
<dbReference type="InParanoid" id="H3GSC9"/>
<dbReference type="PRINTS" id="PR00315">
    <property type="entry name" value="ELONGATNFCT"/>
</dbReference>
<dbReference type="InterPro" id="IPR036925">
    <property type="entry name" value="TIF_IF2_dom3_sf"/>
</dbReference>
<dbReference type="PROSITE" id="PS51722">
    <property type="entry name" value="G_TR_2"/>
    <property type="match status" value="1"/>
</dbReference>
<dbReference type="PANTHER" id="PTHR43381">
    <property type="entry name" value="TRANSLATION INITIATION FACTOR IF-2-RELATED"/>
    <property type="match status" value="1"/>
</dbReference>
<evidence type="ECO:0000256" key="7">
    <source>
        <dbReference type="ARBA" id="ARBA00022989"/>
    </source>
</evidence>
<comment type="subcellular location">
    <subcellularLocation>
        <location evidence="1">Membrane</location>
    </subcellularLocation>
</comment>
<feature type="transmembrane region" description="Helical" evidence="12">
    <location>
        <begin position="934"/>
        <end position="953"/>
    </location>
</feature>
<feature type="coiled-coil region" evidence="10">
    <location>
        <begin position="48"/>
        <end position="75"/>
    </location>
</feature>
<evidence type="ECO:0000256" key="3">
    <source>
        <dbReference type="ARBA" id="ARBA00022540"/>
    </source>
</evidence>
<feature type="transmembrane region" description="Helical" evidence="12">
    <location>
        <begin position="858"/>
        <end position="881"/>
    </location>
</feature>
<dbReference type="Pfam" id="PF00009">
    <property type="entry name" value="GTP_EFTU"/>
    <property type="match status" value="1"/>
</dbReference>
<dbReference type="HOGENOM" id="CLU_289598_0_0_1"/>
<proteinExistence type="inferred from homology"/>
<reference evidence="14" key="2">
    <citation type="submission" date="2015-06" db="UniProtKB">
        <authorList>
            <consortium name="EnsemblProtists"/>
        </authorList>
    </citation>
    <scope>IDENTIFICATION</scope>
    <source>
        <strain evidence="14">Pr102</strain>
    </source>
</reference>
<evidence type="ECO:0000256" key="8">
    <source>
        <dbReference type="ARBA" id="ARBA00023134"/>
    </source>
</evidence>
<dbReference type="AlphaFoldDB" id="H3GSC9"/>
<keyword evidence="6" id="KW-0648">Protein biosynthesis</keyword>
<feature type="transmembrane region" description="Helical" evidence="12">
    <location>
        <begin position="779"/>
        <end position="800"/>
    </location>
</feature>
<feature type="transmembrane region" description="Helical" evidence="12">
    <location>
        <begin position="668"/>
        <end position="687"/>
    </location>
</feature>
<dbReference type="GO" id="GO:0003743">
    <property type="term" value="F:translation initiation factor activity"/>
    <property type="evidence" value="ECO:0000318"/>
    <property type="project" value="GO_Central"/>
</dbReference>
<evidence type="ECO:0000256" key="5">
    <source>
        <dbReference type="ARBA" id="ARBA00022741"/>
    </source>
</evidence>
<keyword evidence="3" id="KW-0396">Initiation factor</keyword>
<dbReference type="VEuPathDB" id="FungiDB:KRP22_1233"/>
<feature type="transmembrane region" description="Helical" evidence="12">
    <location>
        <begin position="973"/>
        <end position="992"/>
    </location>
</feature>
<dbReference type="Pfam" id="PF01490">
    <property type="entry name" value="Aa_trans"/>
    <property type="match status" value="1"/>
</dbReference>
<dbReference type="NCBIfam" id="TIGR00231">
    <property type="entry name" value="small_GTP"/>
    <property type="match status" value="1"/>
</dbReference>
<evidence type="ECO:0000313" key="15">
    <source>
        <dbReference type="Proteomes" id="UP000005238"/>
    </source>
</evidence>
<dbReference type="eggNOG" id="KOG1305">
    <property type="taxonomic scope" value="Eukaryota"/>
</dbReference>
<dbReference type="SUPFAM" id="SSF52156">
    <property type="entry name" value="Initiation factor IF2/eIF5b, domain 3"/>
    <property type="match status" value="1"/>
</dbReference>
<evidence type="ECO:0000256" key="6">
    <source>
        <dbReference type="ARBA" id="ARBA00022917"/>
    </source>
</evidence>
<dbReference type="SUPFAM" id="SSF50447">
    <property type="entry name" value="Translation proteins"/>
    <property type="match status" value="1"/>
</dbReference>
<dbReference type="InterPro" id="IPR000795">
    <property type="entry name" value="T_Tr_GTP-bd_dom"/>
</dbReference>
<feature type="domain" description="Tr-type G" evidence="13">
    <location>
        <begin position="170"/>
        <end position="343"/>
    </location>
</feature>
<dbReference type="STRING" id="164328.H3GSC9"/>
<evidence type="ECO:0000313" key="14">
    <source>
        <dbReference type="EnsemblProtists" id="Phyra79893"/>
    </source>
</evidence>
<keyword evidence="8" id="KW-0342">GTP-binding</keyword>
<feature type="transmembrane region" description="Helical" evidence="12">
    <location>
        <begin position="1034"/>
        <end position="1053"/>
    </location>
</feature>
<dbReference type="Pfam" id="PF22042">
    <property type="entry name" value="EF-G_D2"/>
    <property type="match status" value="1"/>
</dbReference>
<evidence type="ECO:0000256" key="10">
    <source>
        <dbReference type="SAM" id="Coils"/>
    </source>
</evidence>
<dbReference type="GO" id="GO:0005525">
    <property type="term" value="F:GTP binding"/>
    <property type="evidence" value="ECO:0007669"/>
    <property type="project" value="UniProtKB-KW"/>
</dbReference>
<dbReference type="GO" id="GO:0016020">
    <property type="term" value="C:membrane"/>
    <property type="evidence" value="ECO:0007669"/>
    <property type="project" value="UniProtKB-SubCell"/>
</dbReference>
<dbReference type="eggNOG" id="KOG1145">
    <property type="taxonomic scope" value="Eukaryota"/>
</dbReference>
<reference evidence="15" key="1">
    <citation type="journal article" date="2006" name="Science">
        <title>Phytophthora genome sequences uncover evolutionary origins and mechanisms of pathogenesis.</title>
        <authorList>
            <person name="Tyler B.M."/>
            <person name="Tripathy S."/>
            <person name="Zhang X."/>
            <person name="Dehal P."/>
            <person name="Jiang R.H."/>
            <person name="Aerts A."/>
            <person name="Arredondo F.D."/>
            <person name="Baxter L."/>
            <person name="Bensasson D."/>
            <person name="Beynon J.L."/>
            <person name="Chapman J."/>
            <person name="Damasceno C.M."/>
            <person name="Dorrance A.E."/>
            <person name="Dou D."/>
            <person name="Dickerman A.W."/>
            <person name="Dubchak I.L."/>
            <person name="Garbelotto M."/>
            <person name="Gijzen M."/>
            <person name="Gordon S.G."/>
            <person name="Govers F."/>
            <person name="Grunwald N.J."/>
            <person name="Huang W."/>
            <person name="Ivors K.L."/>
            <person name="Jones R.W."/>
            <person name="Kamoun S."/>
            <person name="Krampis K."/>
            <person name="Lamour K.H."/>
            <person name="Lee M.K."/>
            <person name="McDonald W.H."/>
            <person name="Medina M."/>
            <person name="Meijer H.J."/>
            <person name="Nordberg E.K."/>
            <person name="Maclean D.J."/>
            <person name="Ospina-Giraldo M.D."/>
            <person name="Morris P.F."/>
            <person name="Phuntumart V."/>
            <person name="Putnam N.H."/>
            <person name="Rash S."/>
            <person name="Rose J.K."/>
            <person name="Sakihama Y."/>
            <person name="Salamov A.A."/>
            <person name="Savidor A."/>
            <person name="Scheuring C.F."/>
            <person name="Smith B.M."/>
            <person name="Sobral B.W."/>
            <person name="Terry A."/>
            <person name="Torto-Alalibo T.A."/>
            <person name="Win J."/>
            <person name="Xu Z."/>
            <person name="Zhang H."/>
            <person name="Grigoriev I.V."/>
            <person name="Rokhsar D.S."/>
            <person name="Boore J.L."/>
        </authorList>
    </citation>
    <scope>NUCLEOTIDE SEQUENCE [LARGE SCALE GENOMIC DNA]</scope>
    <source>
        <strain evidence="15">Pr102</strain>
    </source>
</reference>
<feature type="transmembrane region" description="Helical" evidence="12">
    <location>
        <begin position="812"/>
        <end position="830"/>
    </location>
</feature>
<feature type="transmembrane region" description="Helical" evidence="12">
    <location>
        <begin position="998"/>
        <end position="1022"/>
    </location>
</feature>
<dbReference type="Gene3D" id="3.40.50.300">
    <property type="entry name" value="P-loop containing nucleotide triphosphate hydrolases"/>
    <property type="match status" value="1"/>
</dbReference>
<dbReference type="GO" id="GO:0006413">
    <property type="term" value="P:translational initiation"/>
    <property type="evidence" value="ECO:0000318"/>
    <property type="project" value="GO_Central"/>
</dbReference>
<dbReference type="GO" id="GO:0003924">
    <property type="term" value="F:GTPase activity"/>
    <property type="evidence" value="ECO:0007669"/>
    <property type="project" value="InterPro"/>
</dbReference>
<dbReference type="InterPro" id="IPR053905">
    <property type="entry name" value="EF-G-like_DII"/>
</dbReference>
<evidence type="ECO:0000256" key="2">
    <source>
        <dbReference type="ARBA" id="ARBA00007733"/>
    </source>
</evidence>
<keyword evidence="7 12" id="KW-1133">Transmembrane helix</keyword>
<feature type="transmembrane region" description="Helical" evidence="12">
    <location>
        <begin position="693"/>
        <end position="716"/>
    </location>
</feature>
<dbReference type="GO" id="GO:0005737">
    <property type="term" value="C:cytoplasm"/>
    <property type="evidence" value="ECO:0000318"/>
    <property type="project" value="GO_Central"/>
</dbReference>
<dbReference type="VEuPathDB" id="FungiDB:KRP23_1404"/>
<dbReference type="VEuPathDB" id="FungiDB:KRP22_1232"/>
<dbReference type="InterPro" id="IPR015760">
    <property type="entry name" value="TIF_IF2"/>
</dbReference>
<dbReference type="PANTHER" id="PTHR43381:SF5">
    <property type="entry name" value="TR-TYPE G DOMAIN-CONTAINING PROTEIN"/>
    <property type="match status" value="1"/>
</dbReference>
<dbReference type="EnsemblProtists" id="Phyra79893">
    <property type="protein sequence ID" value="Phyra79893"/>
    <property type="gene ID" value="Phyra79893"/>
</dbReference>
<dbReference type="EMBL" id="DS566041">
    <property type="status" value="NOT_ANNOTATED_CDS"/>
    <property type="molecule type" value="Genomic_DNA"/>
</dbReference>
<dbReference type="InterPro" id="IPR009000">
    <property type="entry name" value="Transl_B-barrel_sf"/>
</dbReference>
<dbReference type="VEuPathDB" id="FungiDB:KRP23_1403"/>
<evidence type="ECO:0000256" key="9">
    <source>
        <dbReference type="ARBA" id="ARBA00023136"/>
    </source>
</evidence>
<dbReference type="InterPro" id="IPR005225">
    <property type="entry name" value="Small_GTP-bd"/>
</dbReference>
<evidence type="ECO:0000256" key="11">
    <source>
        <dbReference type="SAM" id="MobiDB-lite"/>
    </source>
</evidence>
<feature type="transmembrane region" description="Helical" evidence="12">
    <location>
        <begin position="893"/>
        <end position="914"/>
    </location>
</feature>
<dbReference type="Proteomes" id="UP000005238">
    <property type="component" value="Unassembled WGS sequence"/>
</dbReference>
<dbReference type="InterPro" id="IPR023115">
    <property type="entry name" value="TIF_IF2_dom3"/>
</dbReference>
<name>H3GSC9_PHYRM</name>
<keyword evidence="10" id="KW-0175">Coiled coil</keyword>
<dbReference type="Gene3D" id="2.40.30.10">
    <property type="entry name" value="Translation factors"/>
    <property type="match status" value="1"/>
</dbReference>
<keyword evidence="4 12" id="KW-0812">Transmembrane</keyword>